<dbReference type="GO" id="GO:0008124">
    <property type="term" value="F:4-alpha-hydroxytetrahydrobiopterin dehydratase activity"/>
    <property type="evidence" value="ECO:0007669"/>
    <property type="project" value="UniProtKB-UniRule"/>
</dbReference>
<sequence>MPELADLKCLPCSLGTPPLAGDELKTFLEQLDSQWILVNNHHLERAFTFKNFQQALDFTNKIGQLAEDEGHHPNIALSWGKVVLTLYTHKIDGLSDADFVFAAKIDRMLS</sequence>
<dbReference type="CDD" id="cd00913">
    <property type="entry name" value="PCD_DCoH_subfamily_a"/>
    <property type="match status" value="1"/>
</dbReference>
<dbReference type="InterPro" id="IPR001533">
    <property type="entry name" value="Pterin_deHydtase"/>
</dbReference>
<evidence type="ECO:0000313" key="5">
    <source>
        <dbReference type="EMBL" id="SMP37965.1"/>
    </source>
</evidence>
<dbReference type="InterPro" id="IPR050376">
    <property type="entry name" value="Pterin-4-alpha-carb_dehyd"/>
</dbReference>
<dbReference type="EC" id="4.2.1.96" evidence="4"/>
<dbReference type="Pfam" id="PF01329">
    <property type="entry name" value="Pterin_4a"/>
    <property type="match status" value="1"/>
</dbReference>
<dbReference type="GO" id="GO:0006729">
    <property type="term" value="P:tetrahydrobiopterin biosynthetic process"/>
    <property type="evidence" value="ECO:0007669"/>
    <property type="project" value="InterPro"/>
</dbReference>
<dbReference type="EMBL" id="FXUF01000001">
    <property type="protein sequence ID" value="SMP37965.1"/>
    <property type="molecule type" value="Genomic_DNA"/>
</dbReference>
<accession>A0AA45WSM7</accession>
<name>A0AA45WSM7_9CLOT</name>
<dbReference type="PANTHER" id="PTHR42805">
    <property type="entry name" value="PTERIN-4-ALPHA-CARBINOLAMINE DEHYDRATASE-RELATED"/>
    <property type="match status" value="1"/>
</dbReference>
<dbReference type="AlphaFoldDB" id="A0AA45WSM7"/>
<dbReference type="InterPro" id="IPR036428">
    <property type="entry name" value="PCD_sf"/>
</dbReference>
<dbReference type="SUPFAM" id="SSF55248">
    <property type="entry name" value="PCD-like"/>
    <property type="match status" value="1"/>
</dbReference>
<dbReference type="Proteomes" id="UP001158066">
    <property type="component" value="Unassembled WGS sequence"/>
</dbReference>
<evidence type="ECO:0000313" key="6">
    <source>
        <dbReference type="Proteomes" id="UP001158066"/>
    </source>
</evidence>
<proteinExistence type="inferred from homology"/>
<reference evidence="5" key="1">
    <citation type="submission" date="2017-05" db="EMBL/GenBank/DDBJ databases">
        <authorList>
            <person name="Varghese N."/>
            <person name="Submissions S."/>
        </authorList>
    </citation>
    <scope>NUCLEOTIDE SEQUENCE</scope>
    <source>
        <strain evidence="5">Su22</strain>
    </source>
</reference>
<dbReference type="RefSeq" id="WP_283407404.1">
    <property type="nucleotide sequence ID" value="NZ_FXUF01000001.1"/>
</dbReference>
<evidence type="ECO:0000256" key="2">
    <source>
        <dbReference type="ARBA" id="ARBA00006472"/>
    </source>
</evidence>
<comment type="caution">
    <text evidence="5">The sequence shown here is derived from an EMBL/GenBank/DDBJ whole genome shotgun (WGS) entry which is preliminary data.</text>
</comment>
<organism evidence="5 6">
    <name type="scientific">Anoxynatronum buryatiense</name>
    <dbReference type="NCBI Taxonomy" id="489973"/>
    <lineage>
        <taxon>Bacteria</taxon>
        <taxon>Bacillati</taxon>
        <taxon>Bacillota</taxon>
        <taxon>Clostridia</taxon>
        <taxon>Eubacteriales</taxon>
        <taxon>Clostridiaceae</taxon>
        <taxon>Anoxynatronum</taxon>
    </lineage>
</organism>
<comment type="similarity">
    <text evidence="2 4">Belongs to the pterin-4-alpha-carbinolamine dehydratase family.</text>
</comment>
<protein>
    <recommendedName>
        <fullName evidence="4">Putative pterin-4-alpha-carbinolamine dehydratase</fullName>
        <shortName evidence="4">PHS</shortName>
        <ecNumber evidence="4">4.2.1.96</ecNumber>
    </recommendedName>
    <alternativeName>
        <fullName evidence="4">4-alpha-hydroxy-tetrahydropterin dehydratase</fullName>
    </alternativeName>
    <alternativeName>
        <fullName evidence="4">Pterin carbinolamine dehydratase</fullName>
        <shortName evidence="4">PCD</shortName>
    </alternativeName>
</protein>
<dbReference type="PANTHER" id="PTHR42805:SF1">
    <property type="entry name" value="PTERIN-4-ALPHA-CARBINOLAMINE DEHYDRATASE-RELATED"/>
    <property type="match status" value="1"/>
</dbReference>
<comment type="catalytic activity">
    <reaction evidence="1 4">
        <text>(4aS,6R)-4a-hydroxy-L-erythro-5,6,7,8-tetrahydrobiopterin = (6R)-L-erythro-6,7-dihydrobiopterin + H2O</text>
        <dbReference type="Rhea" id="RHEA:11920"/>
        <dbReference type="ChEBI" id="CHEBI:15377"/>
        <dbReference type="ChEBI" id="CHEBI:15642"/>
        <dbReference type="ChEBI" id="CHEBI:43120"/>
        <dbReference type="EC" id="4.2.1.96"/>
    </reaction>
</comment>
<evidence type="ECO:0000256" key="3">
    <source>
        <dbReference type="ARBA" id="ARBA00023239"/>
    </source>
</evidence>
<dbReference type="Gene3D" id="3.30.1360.20">
    <property type="entry name" value="Transcriptional coactivator/pterin dehydratase"/>
    <property type="match status" value="1"/>
</dbReference>
<dbReference type="HAMAP" id="MF_00434">
    <property type="entry name" value="Pterin_4_alpha"/>
    <property type="match status" value="1"/>
</dbReference>
<keyword evidence="6" id="KW-1185">Reference proteome</keyword>
<evidence type="ECO:0000256" key="1">
    <source>
        <dbReference type="ARBA" id="ARBA00001554"/>
    </source>
</evidence>
<gene>
    <name evidence="5" type="ORF">SAMN06296020_10136</name>
</gene>
<keyword evidence="3 4" id="KW-0456">Lyase</keyword>
<evidence type="ECO:0000256" key="4">
    <source>
        <dbReference type="HAMAP-Rule" id="MF_00434"/>
    </source>
</evidence>